<evidence type="ECO:0000259" key="2">
    <source>
        <dbReference type="Pfam" id="PF13387"/>
    </source>
</evidence>
<accession>A0ABU7YNE4</accession>
<feature type="domain" description="DUF7844" evidence="3">
    <location>
        <begin position="140"/>
        <end position="218"/>
    </location>
</feature>
<feature type="domain" description="DUF7844" evidence="3">
    <location>
        <begin position="42"/>
        <end position="136"/>
    </location>
</feature>
<dbReference type="Pfam" id="PF25226">
    <property type="entry name" value="DUF7844"/>
    <property type="match status" value="2"/>
</dbReference>
<name>A0ABU7YNE4_9GAMM</name>
<reference evidence="4 5" key="1">
    <citation type="journal article" date="2017" name="Curr. Microbiol.">
        <title>Lysobacter zhanggongensis sp. nov. Isolated from a Pit Mud.</title>
        <authorList>
            <person name="Zhang X.F."/>
            <person name="Wang H.H."/>
            <person name="Sun X.Y."/>
            <person name="Pan C.M."/>
        </authorList>
    </citation>
    <scope>NUCLEOTIDE SEQUENCE [LARGE SCALE GENOMIC DNA]</scope>
    <source>
        <strain evidence="4 5">ZGLJ7-1</strain>
    </source>
</reference>
<dbReference type="InterPro" id="IPR025178">
    <property type="entry name" value="Lnb_N"/>
</dbReference>
<organism evidence="4 5">
    <name type="scientific">Lysobacter zhanggongensis</name>
    <dbReference type="NCBI Taxonomy" id="1774951"/>
    <lineage>
        <taxon>Bacteria</taxon>
        <taxon>Pseudomonadati</taxon>
        <taxon>Pseudomonadota</taxon>
        <taxon>Gammaproteobacteria</taxon>
        <taxon>Lysobacterales</taxon>
        <taxon>Lysobacteraceae</taxon>
        <taxon>Lysobacter</taxon>
    </lineage>
</organism>
<dbReference type="Pfam" id="PF13387">
    <property type="entry name" value="Lnb_N"/>
    <property type="match status" value="1"/>
</dbReference>
<evidence type="ECO:0000256" key="1">
    <source>
        <dbReference type="SAM" id="SignalP"/>
    </source>
</evidence>
<evidence type="ECO:0000313" key="4">
    <source>
        <dbReference type="EMBL" id="MEG3157046.1"/>
    </source>
</evidence>
<sequence length="625" mass="68754">MRWARALALVPLLAAAGLVHAGSAARPETGPAAGFEPRIDPSLSAAEVAATRDLLAAATRPLPDRWLASLGKVEVYWKDLPEDVHGRATASRMLLDRSLLDGWMARPSGAGSSHPATRAALAAVIHELAHFHDRSSTGGLSRDPRLLDLAGWQVSPARLGLRHPDNAFTDRSPDRYELQSPVEYVAVNLEHFVLDPQYGCRRPALHRYLVAHFGGGPMPAMCPPGLVFLQPGRGQADSTLQLDPQRVYAVDYLLAEGNDRLMSRWGHSMLRLVVCAPGRAPGPDCRLDLDHHMVLSFRAFVDDVQISSWRGLTGSYPSRLFILPLAQVVDEYTRIELRGLQSIPLDLGPAEITGLVERAAQLHWSYDGDYFFVSNNCAVETFKLLHDGVPRLAGEPLASITPTALLRRLVASGIADTTVLDDPAAARRNGYYFEAADTRYQAMFEVARGVLGLPQSRVQDWLDLPPEERSPWIAKTDMRAAAALLLLENAALRRHELLARDELKRLLSRSGGRWDDKAARSRDALRQVLDLEGLLSRPAQVLARAGVGSCYGLPQAREREVLARLGPGLATSWRERSEQLRAEARSWLSPGRRAAIAGAEANIEELGDRLGRLHREGDGFRFDRS</sequence>
<protein>
    <submittedName>
        <fullName evidence="4">DUF4105 domain-containing protein</fullName>
    </submittedName>
</protein>
<dbReference type="Proteomes" id="UP001334501">
    <property type="component" value="Unassembled WGS sequence"/>
</dbReference>
<dbReference type="InterPro" id="IPR057166">
    <property type="entry name" value="DUF7844"/>
</dbReference>
<dbReference type="EMBL" id="JAXGFO010000013">
    <property type="protein sequence ID" value="MEG3157046.1"/>
    <property type="molecule type" value="Genomic_DNA"/>
</dbReference>
<proteinExistence type="predicted"/>
<keyword evidence="1" id="KW-0732">Signal</keyword>
<feature type="domain" description="Lnb N-terminal periplasmic" evidence="2">
    <location>
        <begin position="239"/>
        <end position="409"/>
    </location>
</feature>
<gene>
    <name evidence="4" type="ORF">SNE33_03920</name>
</gene>
<feature type="chain" id="PRO_5046827359" evidence="1">
    <location>
        <begin position="22"/>
        <end position="625"/>
    </location>
</feature>
<evidence type="ECO:0000313" key="5">
    <source>
        <dbReference type="Proteomes" id="UP001334501"/>
    </source>
</evidence>
<comment type="caution">
    <text evidence="4">The sequence shown here is derived from an EMBL/GenBank/DDBJ whole genome shotgun (WGS) entry which is preliminary data.</text>
</comment>
<keyword evidence="5" id="KW-1185">Reference proteome</keyword>
<feature type="signal peptide" evidence="1">
    <location>
        <begin position="1"/>
        <end position="21"/>
    </location>
</feature>
<evidence type="ECO:0000259" key="3">
    <source>
        <dbReference type="Pfam" id="PF25226"/>
    </source>
</evidence>